<evidence type="ECO:0000313" key="9">
    <source>
        <dbReference type="Proteomes" id="UP000198773"/>
    </source>
</evidence>
<organism evidence="8 9">
    <name type="scientific">Alkalimonas amylolytica</name>
    <dbReference type="NCBI Taxonomy" id="152573"/>
    <lineage>
        <taxon>Bacteria</taxon>
        <taxon>Pseudomonadati</taxon>
        <taxon>Pseudomonadota</taxon>
        <taxon>Gammaproteobacteria</taxon>
        <taxon>Alkalimonas</taxon>
    </lineage>
</organism>
<dbReference type="STRING" id="152573.SAMN04488051_10479"/>
<feature type="transmembrane region" description="Helical" evidence="7">
    <location>
        <begin position="116"/>
        <end position="137"/>
    </location>
</feature>
<feature type="transmembrane region" description="Helical" evidence="7">
    <location>
        <begin position="353"/>
        <end position="374"/>
    </location>
</feature>
<evidence type="ECO:0000256" key="1">
    <source>
        <dbReference type="ARBA" id="ARBA00004651"/>
    </source>
</evidence>
<reference evidence="8 9" key="1">
    <citation type="submission" date="2016-10" db="EMBL/GenBank/DDBJ databases">
        <authorList>
            <person name="de Groot N.N."/>
        </authorList>
    </citation>
    <scope>NUCLEOTIDE SEQUENCE [LARGE SCALE GENOMIC DNA]</scope>
    <source>
        <strain evidence="8 9">CGMCC 1.3430</strain>
    </source>
</reference>
<dbReference type="Proteomes" id="UP000198773">
    <property type="component" value="Unassembled WGS sequence"/>
</dbReference>
<dbReference type="GO" id="GO:0005886">
    <property type="term" value="C:plasma membrane"/>
    <property type="evidence" value="ECO:0007669"/>
    <property type="project" value="UniProtKB-SubCell"/>
</dbReference>
<evidence type="ECO:0000256" key="2">
    <source>
        <dbReference type="ARBA" id="ARBA00007430"/>
    </source>
</evidence>
<evidence type="ECO:0000313" key="8">
    <source>
        <dbReference type="EMBL" id="SEA57759.1"/>
    </source>
</evidence>
<dbReference type="InterPro" id="IPR050833">
    <property type="entry name" value="Poly_Biosynth_Transport"/>
</dbReference>
<keyword evidence="6 7" id="KW-0472">Membrane</keyword>
<dbReference type="Pfam" id="PF13440">
    <property type="entry name" value="Polysacc_synt_3"/>
    <property type="match status" value="1"/>
</dbReference>
<dbReference type="PANTHER" id="PTHR30250">
    <property type="entry name" value="PST FAMILY PREDICTED COLANIC ACID TRANSPORTER"/>
    <property type="match status" value="1"/>
</dbReference>
<accession>A0A1H4CBT8</accession>
<evidence type="ECO:0000256" key="3">
    <source>
        <dbReference type="ARBA" id="ARBA00022475"/>
    </source>
</evidence>
<sequence length="493" mass="55490">MNSSVSQGVVQSSAILLTIQLFQKSLGFISTLILARLLVPEHFGIVAMVMICLMLFENIADAGNQHYIIQKQQLDDEDLHTAWSLELLTKLLMFGLILLLSPLLASFFSMPELTSALMIASLVLPIKALQNPALMLFAKQLNYRPVFRLSLLQKLLSFIVTIGLAYLYPSHWPVIIGALVSALSFTLGSYAISHFRPRFSLARFWQQWGFSKWLMLRGLIGFARYQADNLIVSKRFSTADLGGYHLLRELTLLPAIAVIVPCSQPLQAAIADQRDKADLLSYRTRMSLLLLLLVLIPITTFLLAYPSLIVTTLLGAQWSEYGVLLAPFALFFITFCIFDLISNAFLAIGKSRLLFWFDVVSTLVVIAVLLWLVTGSLLEMAWLRGWLSVLTTLALLGLLQQATRFNLLRLLWLCLPYLLFAVLAYLLSQAPGLLPDTAPLWLLLSHAVLFFSSYSLCCLLYTWLVKHRVPELQHQTEVVMQLSQKLRKARQAL</sequence>
<proteinExistence type="inferred from homology"/>
<feature type="transmembrane region" description="Helical" evidence="7">
    <location>
        <begin position="440"/>
        <end position="464"/>
    </location>
</feature>
<dbReference type="RefSeq" id="WP_091342193.1">
    <property type="nucleotide sequence ID" value="NZ_FNRM01000004.1"/>
</dbReference>
<evidence type="ECO:0000256" key="6">
    <source>
        <dbReference type="ARBA" id="ARBA00023136"/>
    </source>
</evidence>
<feature type="transmembrane region" description="Helical" evidence="7">
    <location>
        <begin position="321"/>
        <end position="341"/>
    </location>
</feature>
<evidence type="ECO:0000256" key="4">
    <source>
        <dbReference type="ARBA" id="ARBA00022692"/>
    </source>
</evidence>
<feature type="transmembrane region" description="Helical" evidence="7">
    <location>
        <begin position="33"/>
        <end position="56"/>
    </location>
</feature>
<keyword evidence="3" id="KW-1003">Cell membrane</keyword>
<keyword evidence="9" id="KW-1185">Reference proteome</keyword>
<name>A0A1H4CBT8_ALKAM</name>
<gene>
    <name evidence="8" type="ORF">SAMN04488051_10479</name>
</gene>
<feature type="transmembrane region" description="Helical" evidence="7">
    <location>
        <begin position="410"/>
        <end position="428"/>
    </location>
</feature>
<dbReference type="OrthoDB" id="8538786at2"/>
<feature type="transmembrane region" description="Helical" evidence="7">
    <location>
        <begin position="149"/>
        <end position="168"/>
    </location>
</feature>
<comment type="similarity">
    <text evidence="2">Belongs to the polysaccharide synthase family.</text>
</comment>
<protein>
    <submittedName>
        <fullName evidence="8">Membrane protein involved in the export of O-antigen and teichoic acid</fullName>
    </submittedName>
</protein>
<keyword evidence="4 7" id="KW-0812">Transmembrane</keyword>
<dbReference type="PANTHER" id="PTHR30250:SF10">
    <property type="entry name" value="LIPOPOLYSACCHARIDE BIOSYNTHESIS PROTEIN WZXC"/>
    <property type="match status" value="1"/>
</dbReference>
<feature type="transmembrane region" description="Helical" evidence="7">
    <location>
        <begin position="380"/>
        <end position="398"/>
    </location>
</feature>
<comment type="subcellular location">
    <subcellularLocation>
        <location evidence="1">Cell membrane</location>
        <topology evidence="1">Multi-pass membrane protein</topology>
    </subcellularLocation>
</comment>
<feature type="transmembrane region" description="Helical" evidence="7">
    <location>
        <begin position="288"/>
        <end position="309"/>
    </location>
</feature>
<dbReference type="EMBL" id="FNRM01000004">
    <property type="protein sequence ID" value="SEA57759.1"/>
    <property type="molecule type" value="Genomic_DNA"/>
</dbReference>
<evidence type="ECO:0000256" key="5">
    <source>
        <dbReference type="ARBA" id="ARBA00022989"/>
    </source>
</evidence>
<keyword evidence="5 7" id="KW-1133">Transmembrane helix</keyword>
<dbReference type="AlphaFoldDB" id="A0A1H4CBT8"/>
<feature type="transmembrane region" description="Helical" evidence="7">
    <location>
        <begin position="174"/>
        <end position="193"/>
    </location>
</feature>
<evidence type="ECO:0000256" key="7">
    <source>
        <dbReference type="SAM" id="Phobius"/>
    </source>
</evidence>